<proteinExistence type="predicted"/>
<feature type="transmembrane region" description="Helical" evidence="1">
    <location>
        <begin position="120"/>
        <end position="140"/>
    </location>
</feature>
<keyword evidence="1" id="KW-0812">Transmembrane</keyword>
<evidence type="ECO:0000256" key="1">
    <source>
        <dbReference type="SAM" id="Phobius"/>
    </source>
</evidence>
<gene>
    <name evidence="2" type="ORF">EDS130_LOCUS22779</name>
    <name evidence="3" type="ORF">XAT740_LOCUS41327</name>
</gene>
<accession>A0A815V9C2</accession>
<dbReference type="EMBL" id="CAJNOJ010000121">
    <property type="protein sequence ID" value="CAF1154228.1"/>
    <property type="molecule type" value="Genomic_DNA"/>
</dbReference>
<keyword evidence="1" id="KW-1133">Transmembrane helix</keyword>
<sequence>MVISDTAADRTQITNIIHGVHAILEQPFAAVVGFFLLVFLIFTILCFVSLLSRQSNVASILHSTMFIATLGIIDRAVSVHVKGKEVNYSLSVQTMKMIAIVILSVHYFHGTSERDTVFIIYMYLFDYGTLLLLPILYFYVQKMRNSLNEAGSWDFIQY</sequence>
<reference evidence="3" key="1">
    <citation type="submission" date="2021-02" db="EMBL/GenBank/DDBJ databases">
        <authorList>
            <person name="Nowell W R."/>
        </authorList>
    </citation>
    <scope>NUCLEOTIDE SEQUENCE</scope>
</reference>
<protein>
    <submittedName>
        <fullName evidence="3">Uncharacterized protein</fullName>
    </submittedName>
</protein>
<feature type="transmembrane region" description="Helical" evidence="1">
    <location>
        <begin position="57"/>
        <end position="76"/>
    </location>
</feature>
<dbReference type="AlphaFoldDB" id="A0A815V9C2"/>
<organism evidence="3 4">
    <name type="scientific">Adineta ricciae</name>
    <name type="common">Rotifer</name>
    <dbReference type="NCBI Taxonomy" id="249248"/>
    <lineage>
        <taxon>Eukaryota</taxon>
        <taxon>Metazoa</taxon>
        <taxon>Spiralia</taxon>
        <taxon>Gnathifera</taxon>
        <taxon>Rotifera</taxon>
        <taxon>Eurotatoria</taxon>
        <taxon>Bdelloidea</taxon>
        <taxon>Adinetida</taxon>
        <taxon>Adinetidae</taxon>
        <taxon>Adineta</taxon>
    </lineage>
</organism>
<name>A0A815V9C2_ADIRI</name>
<keyword evidence="4" id="KW-1185">Reference proteome</keyword>
<comment type="caution">
    <text evidence="3">The sequence shown here is derived from an EMBL/GenBank/DDBJ whole genome shotgun (WGS) entry which is preliminary data.</text>
</comment>
<evidence type="ECO:0000313" key="4">
    <source>
        <dbReference type="Proteomes" id="UP000663828"/>
    </source>
</evidence>
<feature type="transmembrane region" description="Helical" evidence="1">
    <location>
        <begin position="88"/>
        <end position="108"/>
    </location>
</feature>
<feature type="transmembrane region" description="Helical" evidence="1">
    <location>
        <begin position="28"/>
        <end position="51"/>
    </location>
</feature>
<evidence type="ECO:0000313" key="2">
    <source>
        <dbReference type="EMBL" id="CAF1154228.1"/>
    </source>
</evidence>
<dbReference type="Proteomes" id="UP000663852">
    <property type="component" value="Unassembled WGS sequence"/>
</dbReference>
<evidence type="ECO:0000313" key="3">
    <source>
        <dbReference type="EMBL" id="CAF1529105.1"/>
    </source>
</evidence>
<dbReference type="Proteomes" id="UP000663828">
    <property type="component" value="Unassembled WGS sequence"/>
</dbReference>
<keyword evidence="1" id="KW-0472">Membrane</keyword>
<dbReference type="EMBL" id="CAJNOR010004817">
    <property type="protein sequence ID" value="CAF1529105.1"/>
    <property type="molecule type" value="Genomic_DNA"/>
</dbReference>